<dbReference type="Gene3D" id="3.40.50.1820">
    <property type="entry name" value="alpha/beta hydrolase"/>
    <property type="match status" value="1"/>
</dbReference>
<sequence>MIQDSGAALRLISNPASDCIGAHDNASRANVARIFALSPRQAELLWSLVDTGALRDAAVSAGISYVSARNILAEIKVKLGLDTIPLIVGQVLAISDHHAGPTQLHDLFGLSDRQFAIARAVAIRKSRAEIAGSLHLSESVIDAEMKNIHLILGTGNAAEVVRIVSAALDHPSVDAEPEITTLDGHMLPAAAIDHGGRRIAYSDYGPAGGKPVLILHSTITARAPPTRLVRVLAARGFRVLAIDRPGFGGTDPAADWSSLYRPASDDVAAVCAALGIAHIDLVARGSGQAAVCLAHHHPDLVARAVLVNPTPAIDHTPHDRGPLGIVKRRFAANPGVIELMIRTLARFATATRMRDGMIRSYRDSPPDLALAEGDPQFVADYLRATRDFARGRIRGYVEEQRAWATGFDVEPLPGKAQWRIVQGAHYILHAPDAAIAYWQPRLPDTPVRRIADAGQMLAYSHPEIVAEALAEA</sequence>
<dbReference type="InterPro" id="IPR000792">
    <property type="entry name" value="Tscrpt_reg_LuxR_C"/>
</dbReference>
<dbReference type="Proteomes" id="UP000194469">
    <property type="component" value="Unassembled WGS sequence"/>
</dbReference>
<dbReference type="InterPro" id="IPR036388">
    <property type="entry name" value="WH-like_DNA-bd_sf"/>
</dbReference>
<dbReference type="GO" id="GO:0046464">
    <property type="term" value="P:acylglycerol catabolic process"/>
    <property type="evidence" value="ECO:0007669"/>
    <property type="project" value="TreeGrafter"/>
</dbReference>
<dbReference type="GO" id="GO:0016020">
    <property type="term" value="C:membrane"/>
    <property type="evidence" value="ECO:0007669"/>
    <property type="project" value="TreeGrafter"/>
</dbReference>
<feature type="domain" description="HTH luxR-type" evidence="1">
    <location>
        <begin position="107"/>
        <end position="164"/>
    </location>
</feature>
<dbReference type="AlphaFoldDB" id="A0A1Y6EDU5"/>
<evidence type="ECO:0000313" key="3">
    <source>
        <dbReference type="Proteomes" id="UP000194469"/>
    </source>
</evidence>
<dbReference type="EMBL" id="FXWL01000001">
    <property type="protein sequence ID" value="SMQ60758.1"/>
    <property type="molecule type" value="Genomic_DNA"/>
</dbReference>
<evidence type="ECO:0000259" key="1">
    <source>
        <dbReference type="SMART" id="SM00421"/>
    </source>
</evidence>
<dbReference type="GO" id="GO:0047372">
    <property type="term" value="F:monoacylglycerol lipase activity"/>
    <property type="evidence" value="ECO:0007669"/>
    <property type="project" value="TreeGrafter"/>
</dbReference>
<dbReference type="InterPro" id="IPR016032">
    <property type="entry name" value="Sig_transdc_resp-reg_C-effctor"/>
</dbReference>
<dbReference type="GO" id="GO:0006355">
    <property type="term" value="P:regulation of DNA-templated transcription"/>
    <property type="evidence" value="ECO:0007669"/>
    <property type="project" value="InterPro"/>
</dbReference>
<name>A0A1Y6EDU5_9SPHN</name>
<dbReference type="SUPFAM" id="SSF46894">
    <property type="entry name" value="C-terminal effector domain of the bipartite response regulators"/>
    <property type="match status" value="1"/>
</dbReference>
<accession>A0A1Y6EDU5</accession>
<dbReference type="Pfam" id="PF00561">
    <property type="entry name" value="Abhydrolase_1"/>
    <property type="match status" value="1"/>
</dbReference>
<dbReference type="InterPro" id="IPR050266">
    <property type="entry name" value="AB_hydrolase_sf"/>
</dbReference>
<dbReference type="SMART" id="SM00421">
    <property type="entry name" value="HTH_LUXR"/>
    <property type="match status" value="1"/>
</dbReference>
<dbReference type="SUPFAM" id="SSF53474">
    <property type="entry name" value="alpha/beta-Hydrolases"/>
    <property type="match status" value="1"/>
</dbReference>
<dbReference type="PRINTS" id="PR00111">
    <property type="entry name" value="ABHYDROLASE"/>
</dbReference>
<organism evidence="2 3">
    <name type="scientific">Sphingopyxis terrae subsp. ummariensis</name>
    <dbReference type="NCBI Taxonomy" id="429001"/>
    <lineage>
        <taxon>Bacteria</taxon>
        <taxon>Pseudomonadati</taxon>
        <taxon>Pseudomonadota</taxon>
        <taxon>Alphaproteobacteria</taxon>
        <taxon>Sphingomonadales</taxon>
        <taxon>Sphingomonadaceae</taxon>
        <taxon>Sphingopyxis</taxon>
    </lineage>
</organism>
<evidence type="ECO:0000313" key="2">
    <source>
        <dbReference type="EMBL" id="SMQ60758.1"/>
    </source>
</evidence>
<proteinExistence type="predicted"/>
<dbReference type="PANTHER" id="PTHR43798">
    <property type="entry name" value="MONOACYLGLYCEROL LIPASE"/>
    <property type="match status" value="1"/>
</dbReference>
<dbReference type="RefSeq" id="WP_096673726.1">
    <property type="nucleotide sequence ID" value="NZ_JBHSOX010000006.1"/>
</dbReference>
<dbReference type="InterPro" id="IPR000073">
    <property type="entry name" value="AB_hydrolase_1"/>
</dbReference>
<dbReference type="Gene3D" id="1.10.10.10">
    <property type="entry name" value="Winged helix-like DNA-binding domain superfamily/Winged helix DNA-binding domain"/>
    <property type="match status" value="1"/>
</dbReference>
<dbReference type="InterPro" id="IPR029058">
    <property type="entry name" value="AB_hydrolase_fold"/>
</dbReference>
<reference evidence="3" key="1">
    <citation type="submission" date="2017-04" db="EMBL/GenBank/DDBJ databases">
        <authorList>
            <person name="Varghese N."/>
            <person name="Submissions S."/>
        </authorList>
    </citation>
    <scope>NUCLEOTIDE SEQUENCE [LARGE SCALE GENOMIC DNA]</scope>
    <source>
        <strain evidence="3">UI2</strain>
    </source>
</reference>
<keyword evidence="3" id="KW-1185">Reference proteome</keyword>
<protein>
    <submittedName>
        <fullName evidence="2">Pimeloyl-ACP methyl ester carboxylesterase</fullName>
    </submittedName>
</protein>
<gene>
    <name evidence="2" type="ORF">SAMN06295984_0466</name>
</gene>
<dbReference type="PANTHER" id="PTHR43798:SF33">
    <property type="entry name" value="HYDROLASE, PUTATIVE (AFU_ORTHOLOGUE AFUA_2G14860)-RELATED"/>
    <property type="match status" value="1"/>
</dbReference>
<dbReference type="GO" id="GO:0003677">
    <property type="term" value="F:DNA binding"/>
    <property type="evidence" value="ECO:0007669"/>
    <property type="project" value="InterPro"/>
</dbReference>